<comment type="caution">
    <text evidence="6">The sequence shown here is derived from an EMBL/GenBank/DDBJ whole genome shotgun (WGS) entry which is preliminary data.</text>
</comment>
<dbReference type="FunFam" id="3.30.450.70:FF:000001">
    <property type="entry name" value="Trafficking protein particle complex subunit 2"/>
    <property type="match status" value="1"/>
</dbReference>
<dbReference type="InterPro" id="IPR006722">
    <property type="entry name" value="Sedlin"/>
</dbReference>
<comment type="similarity">
    <text evidence="2">Belongs to the TRAPP small subunits family. Sedlin subfamily.</text>
</comment>
<dbReference type="GO" id="GO:0006888">
    <property type="term" value="P:endoplasmic reticulum to Golgi vesicle-mediated transport"/>
    <property type="evidence" value="ECO:0007669"/>
    <property type="project" value="InterPro"/>
</dbReference>
<dbReference type="CDD" id="cd14825">
    <property type="entry name" value="TRAPPC2_sedlin"/>
    <property type="match status" value="1"/>
</dbReference>
<keyword evidence="7" id="KW-1185">Reference proteome</keyword>
<evidence type="ECO:0008006" key="8">
    <source>
        <dbReference type="Google" id="ProtNLM"/>
    </source>
</evidence>
<evidence type="ECO:0000313" key="6">
    <source>
        <dbReference type="EMBL" id="KAJ9586312.1"/>
    </source>
</evidence>
<proteinExistence type="inferred from homology"/>
<keyword evidence="4" id="KW-0963">Cytoplasm</keyword>
<reference evidence="6" key="1">
    <citation type="journal article" date="2023" name="IScience">
        <title>Live-bearing cockroach genome reveals convergent evolutionary mechanisms linked to viviparity in insects and beyond.</title>
        <authorList>
            <person name="Fouks B."/>
            <person name="Harrison M.C."/>
            <person name="Mikhailova A.A."/>
            <person name="Marchal E."/>
            <person name="English S."/>
            <person name="Carruthers M."/>
            <person name="Jennings E.C."/>
            <person name="Chiamaka E.L."/>
            <person name="Frigard R.A."/>
            <person name="Pippel M."/>
            <person name="Attardo G.M."/>
            <person name="Benoit J.B."/>
            <person name="Bornberg-Bauer E."/>
            <person name="Tobe S.S."/>
        </authorList>
    </citation>
    <scope>NUCLEOTIDE SEQUENCE</scope>
    <source>
        <strain evidence="6">Stay&amp;Tobe</strain>
    </source>
</reference>
<dbReference type="Gene3D" id="3.30.450.70">
    <property type="match status" value="1"/>
</dbReference>
<dbReference type="PANTHER" id="PTHR12403">
    <property type="entry name" value="TRAFFICKING PROTEIN PARTICLE COMPLEX SUBUNIT 2"/>
    <property type="match status" value="1"/>
</dbReference>
<keyword evidence="3" id="KW-0813">Transport</keyword>
<dbReference type="EMBL" id="JASPKZ010007173">
    <property type="protein sequence ID" value="KAJ9586312.1"/>
    <property type="molecule type" value="Genomic_DNA"/>
</dbReference>
<organism evidence="6 7">
    <name type="scientific">Diploptera punctata</name>
    <name type="common">Pacific beetle cockroach</name>
    <dbReference type="NCBI Taxonomy" id="6984"/>
    <lineage>
        <taxon>Eukaryota</taxon>
        <taxon>Metazoa</taxon>
        <taxon>Ecdysozoa</taxon>
        <taxon>Arthropoda</taxon>
        <taxon>Hexapoda</taxon>
        <taxon>Insecta</taxon>
        <taxon>Pterygota</taxon>
        <taxon>Neoptera</taxon>
        <taxon>Polyneoptera</taxon>
        <taxon>Dictyoptera</taxon>
        <taxon>Blattodea</taxon>
        <taxon>Blaberoidea</taxon>
        <taxon>Blaberidae</taxon>
        <taxon>Diplopterinae</taxon>
        <taxon>Diploptera</taxon>
    </lineage>
</organism>
<dbReference type="InterPro" id="IPR011012">
    <property type="entry name" value="Longin-like_dom_sf"/>
</dbReference>
<sequence>MAGSYYFVIVGHADNPIFEMEFAPANKEPKKEDHRHLNQFIAHAALDLVDEHMWKTNNMYLKSVDKFNQWFVSAFVTASHMRFIMVHDNKNEDGIKSFFMEMYETYIKYSMNPFYKINTSIKCPGFERKAQFYGKKHLIG</sequence>
<dbReference type="GO" id="GO:0048471">
    <property type="term" value="C:perinuclear region of cytoplasm"/>
    <property type="evidence" value="ECO:0007669"/>
    <property type="project" value="UniProtKB-SubCell"/>
</dbReference>
<evidence type="ECO:0000256" key="3">
    <source>
        <dbReference type="ARBA" id="ARBA00022448"/>
    </source>
</evidence>
<evidence type="ECO:0000256" key="5">
    <source>
        <dbReference type="ARBA" id="ARBA00022892"/>
    </source>
</evidence>
<dbReference type="AlphaFoldDB" id="A0AAD7ZTC1"/>
<gene>
    <name evidence="6" type="ORF">L9F63_020020</name>
</gene>
<keyword evidence="5" id="KW-0931">ER-Golgi transport</keyword>
<accession>A0AAD7ZTC1</accession>
<name>A0AAD7ZTC1_DIPPU</name>
<dbReference type="Proteomes" id="UP001233999">
    <property type="component" value="Unassembled WGS sequence"/>
</dbReference>
<evidence type="ECO:0000256" key="1">
    <source>
        <dbReference type="ARBA" id="ARBA00004556"/>
    </source>
</evidence>
<protein>
    <recommendedName>
        <fullName evidence="8">Trafficking protein particle complex subunit 2</fullName>
    </recommendedName>
</protein>
<comment type="subcellular location">
    <subcellularLocation>
        <location evidence="1">Cytoplasm</location>
        <location evidence="1">Perinuclear region</location>
    </subcellularLocation>
</comment>
<reference evidence="6" key="2">
    <citation type="submission" date="2023-05" db="EMBL/GenBank/DDBJ databases">
        <authorList>
            <person name="Fouks B."/>
        </authorList>
    </citation>
    <scope>NUCLEOTIDE SEQUENCE</scope>
    <source>
        <strain evidence="6">Stay&amp;Tobe</strain>
        <tissue evidence="6">Testes</tissue>
    </source>
</reference>
<dbReference type="Pfam" id="PF04628">
    <property type="entry name" value="Sedlin_N"/>
    <property type="match status" value="1"/>
</dbReference>
<dbReference type="SUPFAM" id="SSF64356">
    <property type="entry name" value="SNARE-like"/>
    <property type="match status" value="1"/>
</dbReference>
<evidence type="ECO:0000256" key="2">
    <source>
        <dbReference type="ARBA" id="ARBA00006626"/>
    </source>
</evidence>
<evidence type="ECO:0000313" key="7">
    <source>
        <dbReference type="Proteomes" id="UP001233999"/>
    </source>
</evidence>
<evidence type="ECO:0000256" key="4">
    <source>
        <dbReference type="ARBA" id="ARBA00022490"/>
    </source>
</evidence>